<gene>
    <name evidence="1" type="ORF">HO173_002490</name>
</gene>
<dbReference type="Proteomes" id="UP000578531">
    <property type="component" value="Unassembled WGS sequence"/>
</dbReference>
<reference evidence="1 2" key="1">
    <citation type="journal article" date="2020" name="Genomics">
        <title>Complete, high-quality genomes from long-read metagenomic sequencing of two wolf lichen thalli reveals enigmatic genome architecture.</title>
        <authorList>
            <person name="McKenzie S.K."/>
            <person name="Walston R.F."/>
            <person name="Allen J.L."/>
        </authorList>
    </citation>
    <scope>NUCLEOTIDE SEQUENCE [LARGE SCALE GENOMIC DNA]</scope>
    <source>
        <strain evidence="1">WasteWater2</strain>
    </source>
</reference>
<dbReference type="RefSeq" id="XP_037168516.1">
    <property type="nucleotide sequence ID" value="XM_037304423.1"/>
</dbReference>
<evidence type="ECO:0000313" key="2">
    <source>
        <dbReference type="Proteomes" id="UP000578531"/>
    </source>
</evidence>
<organism evidence="1 2">
    <name type="scientific">Letharia columbiana</name>
    <dbReference type="NCBI Taxonomy" id="112416"/>
    <lineage>
        <taxon>Eukaryota</taxon>
        <taxon>Fungi</taxon>
        <taxon>Dikarya</taxon>
        <taxon>Ascomycota</taxon>
        <taxon>Pezizomycotina</taxon>
        <taxon>Lecanoromycetes</taxon>
        <taxon>OSLEUM clade</taxon>
        <taxon>Lecanoromycetidae</taxon>
        <taxon>Lecanorales</taxon>
        <taxon>Lecanorineae</taxon>
        <taxon>Parmeliaceae</taxon>
        <taxon>Letharia</taxon>
    </lineage>
</organism>
<keyword evidence="2" id="KW-1185">Reference proteome</keyword>
<dbReference type="AlphaFoldDB" id="A0A8H6L831"/>
<comment type="caution">
    <text evidence="1">The sequence shown here is derived from an EMBL/GenBank/DDBJ whole genome shotgun (WGS) entry which is preliminary data.</text>
</comment>
<protein>
    <submittedName>
        <fullName evidence="1">Uncharacterized protein</fullName>
    </submittedName>
</protein>
<dbReference type="OrthoDB" id="5275764at2759"/>
<dbReference type="EMBL" id="JACCJC010000006">
    <property type="protein sequence ID" value="KAF6239229.1"/>
    <property type="molecule type" value="Genomic_DNA"/>
</dbReference>
<sequence>MGDKGLCYIQIGLAEGYSHAYASLYEVQNAANAVISKCETGDELQGGSATNMGADGGLTMFLSAYQAAVECRGTFGPRKSCVTILDDMEVTQTTEVFGSRTDPAAKVRLPAIVAARDGKSSLRVLGNSDTTSWYRIWEAAMLVYSVCVRSGMGGSVKGLGDHGNIFLTMTARTGSLSNVTQVTVAKHD</sequence>
<name>A0A8H6L831_9LECA</name>
<proteinExistence type="predicted"/>
<evidence type="ECO:0000313" key="1">
    <source>
        <dbReference type="EMBL" id="KAF6239229.1"/>
    </source>
</evidence>
<dbReference type="GeneID" id="59284163"/>
<accession>A0A8H6L831</accession>